<name>A0A212KBP6_9DELT</name>
<dbReference type="AlphaFoldDB" id="A0A212KBP6"/>
<gene>
    <name evidence="1" type="ORF">KL86DPRO_50079</name>
</gene>
<reference evidence="1" key="1">
    <citation type="submission" date="2016-04" db="EMBL/GenBank/DDBJ databases">
        <authorList>
            <person name="Evans L.H."/>
            <person name="Alamgir A."/>
            <person name="Owens N."/>
            <person name="Weber N.D."/>
            <person name="Virtaneva K."/>
            <person name="Barbian K."/>
            <person name="Babar A."/>
            <person name="Rosenke K."/>
        </authorList>
    </citation>
    <scope>NUCLEOTIDE SEQUENCE</scope>
    <source>
        <strain evidence="1">86</strain>
    </source>
</reference>
<dbReference type="EMBL" id="FLUQ01000005">
    <property type="protein sequence ID" value="SBW09139.1"/>
    <property type="molecule type" value="Genomic_DNA"/>
</dbReference>
<accession>A0A212KBP6</accession>
<evidence type="ECO:0000313" key="1">
    <source>
        <dbReference type="EMBL" id="SBW09139.1"/>
    </source>
</evidence>
<protein>
    <submittedName>
        <fullName evidence="1">Uncharacterized protein</fullName>
    </submittedName>
</protein>
<proteinExistence type="predicted"/>
<sequence>MASAGPLSGMHPEQILYIQVLSTPKMYFSL</sequence>
<organism evidence="1">
    <name type="scientific">uncultured delta proteobacterium</name>
    <dbReference type="NCBI Taxonomy" id="34034"/>
    <lineage>
        <taxon>Bacteria</taxon>
        <taxon>Deltaproteobacteria</taxon>
        <taxon>environmental samples</taxon>
    </lineage>
</organism>